<organism evidence="2">
    <name type="scientific">Octopus bimaculoides</name>
    <name type="common">California two-spotted octopus</name>
    <dbReference type="NCBI Taxonomy" id="37653"/>
    <lineage>
        <taxon>Eukaryota</taxon>
        <taxon>Metazoa</taxon>
        <taxon>Spiralia</taxon>
        <taxon>Lophotrochozoa</taxon>
        <taxon>Mollusca</taxon>
        <taxon>Cephalopoda</taxon>
        <taxon>Coleoidea</taxon>
        <taxon>Octopodiformes</taxon>
        <taxon>Octopoda</taxon>
        <taxon>Incirrata</taxon>
        <taxon>Octopodidae</taxon>
        <taxon>Octopus</taxon>
    </lineage>
</organism>
<feature type="transmembrane region" description="Helical" evidence="1">
    <location>
        <begin position="35"/>
        <end position="53"/>
    </location>
</feature>
<name>A0A0L8FZ84_OCTBM</name>
<gene>
    <name evidence="2" type="ORF">OCBIM_22004343mg</name>
</gene>
<dbReference type="PROSITE" id="PS51257">
    <property type="entry name" value="PROKAR_LIPOPROTEIN"/>
    <property type="match status" value="1"/>
</dbReference>
<proteinExistence type="predicted"/>
<protein>
    <submittedName>
        <fullName evidence="2">Uncharacterized protein</fullName>
    </submittedName>
</protein>
<keyword evidence="1" id="KW-1133">Transmembrane helix</keyword>
<dbReference type="AlphaFoldDB" id="A0A0L8FZ84"/>
<evidence type="ECO:0000256" key="1">
    <source>
        <dbReference type="SAM" id="Phobius"/>
    </source>
</evidence>
<keyword evidence="1" id="KW-0472">Membrane</keyword>
<sequence>MHAKPSIIHFFYLSSSFYSPSNLVFLGFFSCHLSHPPLCSTTLILHICLPLILKKKTMFLFFFLQFHHD</sequence>
<evidence type="ECO:0000313" key="2">
    <source>
        <dbReference type="EMBL" id="KOF69650.1"/>
    </source>
</evidence>
<dbReference type="EMBL" id="KQ425268">
    <property type="protein sequence ID" value="KOF69650.1"/>
    <property type="molecule type" value="Genomic_DNA"/>
</dbReference>
<accession>A0A0L8FZ84</accession>
<reference evidence="2" key="1">
    <citation type="submission" date="2015-07" db="EMBL/GenBank/DDBJ databases">
        <title>MeaNS - Measles Nucleotide Surveillance Program.</title>
        <authorList>
            <person name="Tran T."/>
            <person name="Druce J."/>
        </authorList>
    </citation>
    <scope>NUCLEOTIDE SEQUENCE</scope>
    <source>
        <strain evidence="2">UCB-OBI-ISO-001</strain>
        <tissue evidence="2">Gonad</tissue>
    </source>
</reference>
<feature type="transmembrane region" description="Helical" evidence="1">
    <location>
        <begin position="7"/>
        <end position="29"/>
    </location>
</feature>
<keyword evidence="1" id="KW-0812">Transmembrane</keyword>